<dbReference type="Proteomes" id="UP001156140">
    <property type="component" value="Unassembled WGS sequence"/>
</dbReference>
<evidence type="ECO:0000256" key="7">
    <source>
        <dbReference type="ARBA" id="ARBA00023136"/>
    </source>
</evidence>
<gene>
    <name evidence="12" type="ORF">ML536_20700</name>
</gene>
<dbReference type="Pfam" id="PF02397">
    <property type="entry name" value="Bac_transf"/>
    <property type="match status" value="1"/>
</dbReference>
<dbReference type="PANTHER" id="PTHR30576:SF4">
    <property type="entry name" value="UNDECAPRENYL-PHOSPHATE GALACTOSE PHOSPHOTRANSFERASE"/>
    <property type="match status" value="1"/>
</dbReference>
<comment type="similarity">
    <text evidence="2">Belongs to the bacterial sugar transferase family.</text>
</comment>
<keyword evidence="6 10" id="KW-1133">Transmembrane helix</keyword>
<evidence type="ECO:0000256" key="10">
    <source>
        <dbReference type="SAM" id="Phobius"/>
    </source>
</evidence>
<reference evidence="12" key="1">
    <citation type="submission" date="2022-03" db="EMBL/GenBank/DDBJ databases">
        <title>The complete genome sequence of a Methyloterrigena soli.</title>
        <authorList>
            <person name="Zi Z."/>
        </authorList>
    </citation>
    <scope>NUCLEOTIDE SEQUENCE</scope>
    <source>
        <strain evidence="12">M48</strain>
    </source>
</reference>
<keyword evidence="13" id="KW-1185">Reference proteome</keyword>
<dbReference type="GO" id="GO:0000271">
    <property type="term" value="P:polysaccharide biosynthetic process"/>
    <property type="evidence" value="ECO:0007669"/>
    <property type="project" value="UniProtKB-KW"/>
</dbReference>
<proteinExistence type="inferred from homology"/>
<evidence type="ECO:0000256" key="4">
    <source>
        <dbReference type="ARBA" id="ARBA00022679"/>
    </source>
</evidence>
<sequence>MSIINAEMGSSSTPSNAGIPRGGTAKRAFDIVAASAMLVFALPAMFFIAVFLFSTDRGPIVFSHERVGHNGRRFRCLKFRSMVVDSQEALRRHLEASPQARAEWEASQKLTDDPRITPIGRFLRATSLDELPQLINVIRGDMSLVGPRPIVEDEVARYAEEIQHYAAVRPGITGLWQVSGRSDVDYDQRVQLDTRYVREWSFAGDIVILVKTVKVVLLRTGSR</sequence>
<dbReference type="EMBL" id="JALAZD010000004">
    <property type="protein sequence ID" value="MCI0129260.1"/>
    <property type="molecule type" value="Genomic_DNA"/>
</dbReference>
<keyword evidence="7 10" id="KW-0472">Membrane</keyword>
<evidence type="ECO:0000256" key="5">
    <source>
        <dbReference type="ARBA" id="ARBA00022692"/>
    </source>
</evidence>
<evidence type="ECO:0000256" key="6">
    <source>
        <dbReference type="ARBA" id="ARBA00022989"/>
    </source>
</evidence>
<dbReference type="GO" id="GO:0005886">
    <property type="term" value="C:plasma membrane"/>
    <property type="evidence" value="ECO:0007669"/>
    <property type="project" value="UniProtKB-SubCell"/>
</dbReference>
<keyword evidence="3" id="KW-1003">Cell membrane</keyword>
<keyword evidence="8" id="KW-0270">Exopolysaccharide synthesis</keyword>
<dbReference type="RefSeq" id="WP_035037782.1">
    <property type="nucleotide sequence ID" value="NZ_CP068983.1"/>
</dbReference>
<dbReference type="PANTHER" id="PTHR30576">
    <property type="entry name" value="COLANIC BIOSYNTHESIS UDP-GLUCOSE LIPID CARRIER TRANSFERASE"/>
    <property type="match status" value="1"/>
</dbReference>
<evidence type="ECO:0000313" key="12">
    <source>
        <dbReference type="EMBL" id="MCI0129260.1"/>
    </source>
</evidence>
<evidence type="ECO:0000259" key="11">
    <source>
        <dbReference type="Pfam" id="PF02397"/>
    </source>
</evidence>
<keyword evidence="4 12" id="KW-0808">Transferase</keyword>
<dbReference type="AlphaFoldDB" id="A0AA41QRA7"/>
<keyword evidence="5 10" id="KW-0812">Transmembrane</keyword>
<comment type="subcellular location">
    <subcellularLocation>
        <location evidence="1">Cell membrane</location>
    </subcellularLocation>
</comment>
<evidence type="ECO:0000256" key="8">
    <source>
        <dbReference type="ARBA" id="ARBA00023169"/>
    </source>
</evidence>
<comment type="caution">
    <text evidence="12">The sequence shown here is derived from an EMBL/GenBank/DDBJ whole genome shotgun (WGS) entry which is preliminary data.</text>
</comment>
<dbReference type="InterPro" id="IPR003362">
    <property type="entry name" value="Bact_transf"/>
</dbReference>
<evidence type="ECO:0000256" key="3">
    <source>
        <dbReference type="ARBA" id="ARBA00022475"/>
    </source>
</evidence>
<organism evidence="12 13">
    <name type="scientific">Paradevosia shaoguanensis</name>
    <dbReference type="NCBI Taxonomy" id="1335043"/>
    <lineage>
        <taxon>Bacteria</taxon>
        <taxon>Pseudomonadati</taxon>
        <taxon>Pseudomonadota</taxon>
        <taxon>Alphaproteobacteria</taxon>
        <taxon>Hyphomicrobiales</taxon>
        <taxon>Devosiaceae</taxon>
        <taxon>Paradevosia</taxon>
    </lineage>
</organism>
<evidence type="ECO:0000313" key="13">
    <source>
        <dbReference type="Proteomes" id="UP001156140"/>
    </source>
</evidence>
<dbReference type="GO" id="GO:0016780">
    <property type="term" value="F:phosphotransferase activity, for other substituted phosphate groups"/>
    <property type="evidence" value="ECO:0007669"/>
    <property type="project" value="TreeGrafter"/>
</dbReference>
<evidence type="ECO:0000256" key="1">
    <source>
        <dbReference type="ARBA" id="ARBA00004236"/>
    </source>
</evidence>
<name>A0AA41QRA7_9HYPH</name>
<feature type="transmembrane region" description="Helical" evidence="10">
    <location>
        <begin position="31"/>
        <end position="53"/>
    </location>
</feature>
<evidence type="ECO:0000256" key="2">
    <source>
        <dbReference type="ARBA" id="ARBA00006464"/>
    </source>
</evidence>
<evidence type="ECO:0000256" key="9">
    <source>
        <dbReference type="SAM" id="MobiDB-lite"/>
    </source>
</evidence>
<feature type="domain" description="Bacterial sugar transferase" evidence="11">
    <location>
        <begin position="26"/>
        <end position="217"/>
    </location>
</feature>
<protein>
    <submittedName>
        <fullName evidence="12">Sugar transferase</fullName>
    </submittedName>
</protein>
<feature type="region of interest" description="Disordered" evidence="9">
    <location>
        <begin position="1"/>
        <end position="20"/>
    </location>
</feature>
<accession>A0AA41QRA7</accession>